<dbReference type="PATRIC" id="fig|1150600.3.peg.2132"/>
<proteinExistence type="predicted"/>
<dbReference type="InterPro" id="IPR050177">
    <property type="entry name" value="Lipid_A_modif_metabolic_enz"/>
</dbReference>
<dbReference type="EC" id="5.1.3.2" evidence="2"/>
<keyword evidence="3" id="KW-1185">Reference proteome</keyword>
<evidence type="ECO:0000313" key="2">
    <source>
        <dbReference type="EMBL" id="EOR94560.1"/>
    </source>
</evidence>
<dbReference type="PANTHER" id="PTHR43245">
    <property type="entry name" value="BIFUNCTIONAL POLYMYXIN RESISTANCE PROTEIN ARNA"/>
    <property type="match status" value="1"/>
</dbReference>
<feature type="domain" description="NAD-dependent epimerase/dehydratase" evidence="1">
    <location>
        <begin position="25"/>
        <end position="200"/>
    </location>
</feature>
<comment type="caution">
    <text evidence="2">The sequence shown here is derived from an EMBL/GenBank/DDBJ whole genome shotgun (WGS) entry which is preliminary data.</text>
</comment>
<dbReference type="EMBL" id="AQPN01000079">
    <property type="protein sequence ID" value="EOR94560.1"/>
    <property type="molecule type" value="Genomic_DNA"/>
</dbReference>
<dbReference type="RefSeq" id="WP_016195392.1">
    <property type="nucleotide sequence ID" value="NZ_AQPN01000079.1"/>
</dbReference>
<organism evidence="2 3">
    <name type="scientific">Arcticibacter svalbardensis MN12-7</name>
    <dbReference type="NCBI Taxonomy" id="1150600"/>
    <lineage>
        <taxon>Bacteria</taxon>
        <taxon>Pseudomonadati</taxon>
        <taxon>Bacteroidota</taxon>
        <taxon>Sphingobacteriia</taxon>
        <taxon>Sphingobacteriales</taxon>
        <taxon>Sphingobacteriaceae</taxon>
        <taxon>Arcticibacter</taxon>
    </lineage>
</organism>
<sequence>MAYFASSLTNVLILPEYYLDVQLFGDVRKITQDVLEGVDAVIHLAAISNDPMGSRYEKMTFDVNYKSSVKLAEMAKAAGASSFVFASSCSVYGAAGDAPKTETSELNPLTAYAKSKVSTEFDLEQLADENFTITCLRFATACGMSSRLRLDLVLNDFVAGAVTSGQINILSDGSPWRPLIHVKDMARAMEWAVTRNADNGGEFLAVNAGCKEWNYQVKEIAEAVIAVIPGTSVVLNKDAAPDKRSYRVNFDLFKQLAPDHQPIYTLQQTIRELYEGLIAMNFADAGFRDSLLMRLMVLTKLQESGLLNDDLEWNHNVKSIPSPETITQTL</sequence>
<accession>R9GSN1</accession>
<reference evidence="2 3" key="1">
    <citation type="journal article" date="2013" name="Genome Announc.">
        <title>Draft Genome Sequence of Arcticibacter svalbardensis Strain MN12-7T, a Member of the Family Sphingobacteriaceae Isolated from an Arctic Soil Sample.</title>
        <authorList>
            <person name="Shivaji S."/>
            <person name="Ara S."/>
            <person name="Prasad S."/>
            <person name="Manasa B.P."/>
            <person name="Begum Z."/>
            <person name="Singh A."/>
            <person name="Kumar Pinnaka A."/>
        </authorList>
    </citation>
    <scope>NUCLEOTIDE SEQUENCE [LARGE SCALE GENOMIC DNA]</scope>
    <source>
        <strain evidence="2 3">MN12-7</strain>
    </source>
</reference>
<dbReference type="InterPro" id="IPR036291">
    <property type="entry name" value="NAD(P)-bd_dom_sf"/>
</dbReference>
<name>R9GSN1_9SPHI</name>
<dbReference type="STRING" id="1150600.ADIARSV_2158"/>
<dbReference type="InterPro" id="IPR001509">
    <property type="entry name" value="Epimerase_deHydtase"/>
</dbReference>
<evidence type="ECO:0000259" key="1">
    <source>
        <dbReference type="Pfam" id="PF01370"/>
    </source>
</evidence>
<dbReference type="AlphaFoldDB" id="R9GSN1"/>
<gene>
    <name evidence="2" type="ORF">ADIARSV_2158</name>
</gene>
<dbReference type="SUPFAM" id="SSF51735">
    <property type="entry name" value="NAD(P)-binding Rossmann-fold domains"/>
    <property type="match status" value="1"/>
</dbReference>
<protein>
    <submittedName>
        <fullName evidence="2">UDP-glucose 4-epimerase</fullName>
        <ecNumber evidence="2">5.1.3.2</ecNumber>
    </submittedName>
</protein>
<dbReference type="Proteomes" id="UP000014174">
    <property type="component" value="Unassembled WGS sequence"/>
</dbReference>
<dbReference type="PANTHER" id="PTHR43245:SF23">
    <property type="entry name" value="NAD(P)-BINDING DOMAIN-CONTAINING PROTEIN"/>
    <property type="match status" value="1"/>
</dbReference>
<dbReference type="GO" id="GO:0003978">
    <property type="term" value="F:UDP-glucose 4-epimerase activity"/>
    <property type="evidence" value="ECO:0007669"/>
    <property type="project" value="UniProtKB-EC"/>
</dbReference>
<dbReference type="CDD" id="cd08946">
    <property type="entry name" value="SDR_e"/>
    <property type="match status" value="1"/>
</dbReference>
<dbReference type="Pfam" id="PF01370">
    <property type="entry name" value="Epimerase"/>
    <property type="match status" value="1"/>
</dbReference>
<evidence type="ECO:0000313" key="3">
    <source>
        <dbReference type="Proteomes" id="UP000014174"/>
    </source>
</evidence>
<dbReference type="eggNOG" id="COG0451">
    <property type="taxonomic scope" value="Bacteria"/>
</dbReference>
<dbReference type="Gene3D" id="3.40.50.720">
    <property type="entry name" value="NAD(P)-binding Rossmann-like Domain"/>
    <property type="match status" value="1"/>
</dbReference>
<keyword evidence="2" id="KW-0413">Isomerase</keyword>